<protein>
    <recommendedName>
        <fullName evidence="1">Zinc-ribbon domain-containing protein</fullName>
    </recommendedName>
</protein>
<evidence type="ECO:0000313" key="2">
    <source>
        <dbReference type="EMBL" id="VYU66288.1"/>
    </source>
</evidence>
<name>A0A6N3GP20_EUBLI</name>
<reference evidence="2" key="1">
    <citation type="submission" date="2019-11" db="EMBL/GenBank/DDBJ databases">
        <authorList>
            <person name="Feng L."/>
        </authorList>
    </citation>
    <scope>NUCLEOTIDE SEQUENCE</scope>
    <source>
        <strain evidence="2">ElimosumLFYP34</strain>
    </source>
</reference>
<organism evidence="2">
    <name type="scientific">Eubacterium limosum</name>
    <dbReference type="NCBI Taxonomy" id="1736"/>
    <lineage>
        <taxon>Bacteria</taxon>
        <taxon>Bacillati</taxon>
        <taxon>Bacillota</taxon>
        <taxon>Clostridia</taxon>
        <taxon>Eubacteriales</taxon>
        <taxon>Eubacteriaceae</taxon>
        <taxon>Eubacterium</taxon>
    </lineage>
</organism>
<sequence length="122" mass="14685">MKYINRKKFIQCDCSFKGKLLELRREVCMDKRGKKRSYHFFTIRCGFFRKKYVFIGSASLDLRSYYEIGRKVKHISGYTLPEKMSSDCFDYQICIECGERVLEGERYCPYCGRHMTRVSFKF</sequence>
<dbReference type="EMBL" id="CACRTR010000023">
    <property type="protein sequence ID" value="VYU66288.1"/>
    <property type="molecule type" value="Genomic_DNA"/>
</dbReference>
<accession>A0A6N3GP20</accession>
<proteinExistence type="predicted"/>
<feature type="domain" description="Zinc-ribbon" evidence="1">
    <location>
        <begin position="94"/>
        <end position="114"/>
    </location>
</feature>
<dbReference type="Pfam" id="PF13240">
    <property type="entry name" value="Zn_Ribbon_1"/>
    <property type="match status" value="1"/>
</dbReference>
<dbReference type="InterPro" id="IPR026870">
    <property type="entry name" value="Zinc_ribbon_dom"/>
</dbReference>
<evidence type="ECO:0000259" key="1">
    <source>
        <dbReference type="Pfam" id="PF13240"/>
    </source>
</evidence>
<dbReference type="AlphaFoldDB" id="A0A6N3GP20"/>
<gene>
    <name evidence="2" type="ORF">ELLFYP34_00628</name>
</gene>